<feature type="region of interest" description="Disordered" evidence="6">
    <location>
        <begin position="208"/>
        <end position="245"/>
    </location>
</feature>
<dbReference type="Proteomes" id="UP000000262">
    <property type="component" value="Chromosome"/>
</dbReference>
<dbReference type="GO" id="GO:0003723">
    <property type="term" value="F:RNA binding"/>
    <property type="evidence" value="ECO:0007669"/>
    <property type="project" value="TreeGrafter"/>
</dbReference>
<dbReference type="InterPro" id="IPR020925">
    <property type="entry name" value="Ribosomal_eL15_CS"/>
</dbReference>
<dbReference type="SUPFAM" id="SSF54189">
    <property type="entry name" value="Ribosomal proteins S24e, L23 and L15e"/>
    <property type="match status" value="1"/>
</dbReference>
<dbReference type="GO" id="GO:0002181">
    <property type="term" value="P:cytoplasmic translation"/>
    <property type="evidence" value="ECO:0007669"/>
    <property type="project" value="TreeGrafter"/>
</dbReference>
<keyword evidence="8" id="KW-1185">Reference proteome</keyword>
<evidence type="ECO:0000256" key="4">
    <source>
        <dbReference type="ARBA" id="ARBA00035214"/>
    </source>
</evidence>
<dbReference type="InterPro" id="IPR012678">
    <property type="entry name" value="Ribosomal_uL23/eL15/eS24_sf"/>
</dbReference>
<evidence type="ECO:0000256" key="5">
    <source>
        <dbReference type="HAMAP-Rule" id="MF_00256"/>
    </source>
</evidence>
<dbReference type="NCBIfam" id="NF003269">
    <property type="entry name" value="PRK04243.1"/>
    <property type="match status" value="1"/>
</dbReference>
<keyword evidence="3 5" id="KW-0687">Ribonucleoprotein</keyword>
<accession>A8AAY5</accession>
<reference evidence="7 8" key="1">
    <citation type="journal article" date="2008" name="Genome Biol.">
        <title>A genomic analysis of the archaeal system Ignicoccus hospitalis-Nanoarchaeum equitans.</title>
        <authorList>
            <person name="Podar M."/>
            <person name="Anderson I."/>
            <person name="Makarova K.S."/>
            <person name="Elkins J.G."/>
            <person name="Ivanova N."/>
            <person name="Wall M.A."/>
            <person name="Lykidis A."/>
            <person name="Mavromatis K."/>
            <person name="Sun H."/>
            <person name="Hudson M.E."/>
            <person name="Chen W."/>
            <person name="Deciu C."/>
            <person name="Hutchison D."/>
            <person name="Eads J.R."/>
            <person name="Anderson A."/>
            <person name="Fernandes F."/>
            <person name="Szeto E."/>
            <person name="Lapidus A."/>
            <person name="Kyrpides N.C."/>
            <person name="Saier M.H.Jr."/>
            <person name="Richardson P.M."/>
            <person name="Rachel R."/>
            <person name="Huber H."/>
            <person name="Eisen J.A."/>
            <person name="Koonin E.V."/>
            <person name="Keller M."/>
            <person name="Stetter K.O."/>
        </authorList>
    </citation>
    <scope>NUCLEOTIDE SEQUENCE [LARGE SCALE GENOMIC DNA]</scope>
    <source>
        <strain evidence="8">KIN4/I / DSM 18386 / JCM 14125</strain>
    </source>
</reference>
<dbReference type="FunFam" id="3.40.1120.10:FF:000002">
    <property type="entry name" value="50S ribosomal protein L15e"/>
    <property type="match status" value="1"/>
</dbReference>
<name>A8AAY5_IGNH4</name>
<dbReference type="PANTHER" id="PTHR11847">
    <property type="entry name" value="RIBOSOMAL PROTEIN L15"/>
    <property type="match status" value="1"/>
</dbReference>
<dbReference type="EMBL" id="CP000816">
    <property type="protein sequence ID" value="ABU82087.1"/>
    <property type="molecule type" value="Genomic_DNA"/>
</dbReference>
<keyword evidence="2 5" id="KW-0689">Ribosomal protein</keyword>
<dbReference type="PhylomeDB" id="A8AAY5"/>
<evidence type="ECO:0000313" key="7">
    <source>
        <dbReference type="EMBL" id="ABU82087.1"/>
    </source>
</evidence>
<comment type="similarity">
    <text evidence="1 5">Belongs to the eukaryotic ribosomal protein eL15 family.</text>
</comment>
<dbReference type="GO" id="GO:0022625">
    <property type="term" value="C:cytosolic large ribosomal subunit"/>
    <property type="evidence" value="ECO:0007669"/>
    <property type="project" value="TreeGrafter"/>
</dbReference>
<dbReference type="HAMAP" id="MF_00256">
    <property type="entry name" value="Ribosomal_eL15"/>
    <property type="match status" value="1"/>
</dbReference>
<evidence type="ECO:0000256" key="1">
    <source>
        <dbReference type="ARBA" id="ARBA00006857"/>
    </source>
</evidence>
<dbReference type="AlphaFoldDB" id="A8AAY5"/>
<proteinExistence type="inferred from homology"/>
<dbReference type="KEGG" id="iho:Igni_0907"/>
<dbReference type="Pfam" id="PF00827">
    <property type="entry name" value="Ribosomal_L15e"/>
    <property type="match status" value="1"/>
</dbReference>
<feature type="compositionally biased region" description="Basic and acidic residues" evidence="6">
    <location>
        <begin position="222"/>
        <end position="245"/>
    </location>
</feature>
<dbReference type="InterPro" id="IPR000439">
    <property type="entry name" value="Ribosomal_eL15"/>
</dbReference>
<dbReference type="InterPro" id="IPR020926">
    <property type="entry name" value="Ribosomal_eL15_arc"/>
</dbReference>
<organism evidence="7 8">
    <name type="scientific">Ignicoccus hospitalis (strain KIN4/I / DSM 18386 / JCM 14125)</name>
    <dbReference type="NCBI Taxonomy" id="453591"/>
    <lineage>
        <taxon>Archaea</taxon>
        <taxon>Thermoproteota</taxon>
        <taxon>Thermoprotei</taxon>
        <taxon>Desulfurococcales</taxon>
        <taxon>Desulfurococcaceae</taxon>
        <taxon>Ignicoccus</taxon>
    </lineage>
</organism>
<dbReference type="Gene3D" id="3.40.1120.10">
    <property type="entry name" value="Ribosomal protein l15e"/>
    <property type="match status" value="1"/>
</dbReference>
<evidence type="ECO:0000256" key="3">
    <source>
        <dbReference type="ARBA" id="ARBA00023274"/>
    </source>
</evidence>
<dbReference type="SMART" id="SM01384">
    <property type="entry name" value="Ribosomal_L15e"/>
    <property type="match status" value="1"/>
</dbReference>
<gene>
    <name evidence="5" type="primary">rpl15e</name>
    <name evidence="7" type="ordered locus">Igni_0907</name>
</gene>
<evidence type="ECO:0000256" key="2">
    <source>
        <dbReference type="ARBA" id="ARBA00022980"/>
    </source>
</evidence>
<dbReference type="InterPro" id="IPR024794">
    <property type="entry name" value="Rbsml_eL15_core_dom_sf"/>
</dbReference>
<feature type="compositionally biased region" description="Basic residues" evidence="6">
    <location>
        <begin position="208"/>
        <end position="221"/>
    </location>
</feature>
<sequence>MYRALLGVLNRPMRVQGAQSMARGLYHFLREQWKRPFDGEHGELMKQRIIKWRREPAVVRIEKPTRLDRARALGYKAKQGVVVVRVRVRKGGLNRPRPNKGRRPKRMGVYGYAPAKSTRLIAEERAARKYPGLEVLNSYWVAEDGEYEWYEVILVDPHHPAICSDPELKWICEKQHRGRVFRGKTSAGRKMRGLLKSRGLRGTHNYKWKKKEKERKLRKRHEASGKARPLELDVREKPDYHKGTQ</sequence>
<dbReference type="HOGENOM" id="CLU_080796_1_0_2"/>
<dbReference type="GO" id="GO:0003735">
    <property type="term" value="F:structural constituent of ribosome"/>
    <property type="evidence" value="ECO:0007669"/>
    <property type="project" value="InterPro"/>
</dbReference>
<evidence type="ECO:0000313" key="8">
    <source>
        <dbReference type="Proteomes" id="UP000000262"/>
    </source>
</evidence>
<dbReference type="PANTHER" id="PTHR11847:SF4">
    <property type="entry name" value="LARGE RIBOSOMAL SUBUNIT PROTEIN EL15"/>
    <property type="match status" value="1"/>
</dbReference>
<evidence type="ECO:0000256" key="6">
    <source>
        <dbReference type="SAM" id="MobiDB-lite"/>
    </source>
</evidence>
<dbReference type="eggNOG" id="arCOG04209">
    <property type="taxonomic scope" value="Archaea"/>
</dbReference>
<dbReference type="PROSITE" id="PS01194">
    <property type="entry name" value="RIBOSOMAL_L15E"/>
    <property type="match status" value="1"/>
</dbReference>
<protein>
    <recommendedName>
        <fullName evidence="4 5">Large ribosomal subunit protein eL15</fullName>
    </recommendedName>
</protein>
<dbReference type="STRING" id="453591.Igni_0907"/>